<name>A0ABP7DHM6_9SPHN</name>
<dbReference type="PANTHER" id="PTHR38785">
    <property type="entry name" value="HOMOLOG OF VIRK"/>
    <property type="match status" value="1"/>
</dbReference>
<feature type="compositionally biased region" description="Low complexity" evidence="1">
    <location>
        <begin position="288"/>
        <end position="298"/>
    </location>
</feature>
<dbReference type="Pfam" id="PF04393">
    <property type="entry name" value="DUF535"/>
    <property type="match status" value="1"/>
</dbReference>
<feature type="region of interest" description="Disordered" evidence="1">
    <location>
        <begin position="248"/>
        <end position="319"/>
    </location>
</feature>
<dbReference type="InterPro" id="IPR007488">
    <property type="entry name" value="DUF535"/>
</dbReference>
<evidence type="ECO:0000313" key="2">
    <source>
        <dbReference type="EMBL" id="GAA3704303.1"/>
    </source>
</evidence>
<reference evidence="3" key="1">
    <citation type="journal article" date="2019" name="Int. J. Syst. Evol. Microbiol.">
        <title>The Global Catalogue of Microorganisms (GCM) 10K type strain sequencing project: providing services to taxonomists for standard genome sequencing and annotation.</title>
        <authorList>
            <consortium name="The Broad Institute Genomics Platform"/>
            <consortium name="The Broad Institute Genome Sequencing Center for Infectious Disease"/>
            <person name="Wu L."/>
            <person name="Ma J."/>
        </authorList>
    </citation>
    <scope>NUCLEOTIDE SEQUENCE [LARGE SCALE GENOMIC DNA]</scope>
    <source>
        <strain evidence="3">JCM 17498</strain>
    </source>
</reference>
<dbReference type="RefSeq" id="WP_344692493.1">
    <property type="nucleotide sequence ID" value="NZ_BAABBF010000002.1"/>
</dbReference>
<protein>
    <recommendedName>
        <fullName evidence="4">DUF535 domain-containing protein</fullName>
    </recommendedName>
</protein>
<evidence type="ECO:0000256" key="1">
    <source>
        <dbReference type="SAM" id="MobiDB-lite"/>
    </source>
</evidence>
<proteinExistence type="predicted"/>
<sequence>MAGILKTLRRVAEVAFQEPIVRSINGQHQLMKLLSSACYSGLLDQSPALTRQYLKSHLARSLTLAQRRAAIVAHYRFVQAQLSPGFYDRLLTTGTMLWRNDEVAGNYHIGLRHNVAHFYEGDLLLAFFRQDVLLFQLSFSVVPGGIVGEDEAHVLFVGGAQGAAPERGELQPAVKASHGVAPSHLAMAALQGVAMALGIATIVGVGNDQQLLKSRDDKADFTFDYDRFWAMFGAQANAAGQWAMPAPLRERDPADSGASAAHRRRSRRKGAFKAEVRDAARATMTHHAAPSSPAAPLPFAGETVGGVRPEAMPVAPAPAAVTRAVRELADA</sequence>
<comment type="caution">
    <text evidence="2">The sequence shown here is derived from an EMBL/GenBank/DDBJ whole genome shotgun (WGS) entry which is preliminary data.</text>
</comment>
<gene>
    <name evidence="2" type="ORF">GCM10022268_12380</name>
</gene>
<evidence type="ECO:0008006" key="4">
    <source>
        <dbReference type="Google" id="ProtNLM"/>
    </source>
</evidence>
<keyword evidence="3" id="KW-1185">Reference proteome</keyword>
<dbReference type="PANTHER" id="PTHR38785:SF1">
    <property type="entry name" value="HOMOLOG OF VIRK"/>
    <property type="match status" value="1"/>
</dbReference>
<organism evidence="2 3">
    <name type="scientific">Sphingomonas cynarae</name>
    <dbReference type="NCBI Taxonomy" id="930197"/>
    <lineage>
        <taxon>Bacteria</taxon>
        <taxon>Pseudomonadati</taxon>
        <taxon>Pseudomonadota</taxon>
        <taxon>Alphaproteobacteria</taxon>
        <taxon>Sphingomonadales</taxon>
        <taxon>Sphingomonadaceae</taxon>
        <taxon>Sphingomonas</taxon>
    </lineage>
</organism>
<dbReference type="Proteomes" id="UP001500523">
    <property type="component" value="Unassembled WGS sequence"/>
</dbReference>
<feature type="compositionally biased region" description="Low complexity" evidence="1">
    <location>
        <begin position="307"/>
        <end position="319"/>
    </location>
</feature>
<dbReference type="EMBL" id="BAABBF010000002">
    <property type="protein sequence ID" value="GAA3704303.1"/>
    <property type="molecule type" value="Genomic_DNA"/>
</dbReference>
<accession>A0ABP7DHM6</accession>
<evidence type="ECO:0000313" key="3">
    <source>
        <dbReference type="Proteomes" id="UP001500523"/>
    </source>
</evidence>
<feature type="compositionally biased region" description="Basic residues" evidence="1">
    <location>
        <begin position="261"/>
        <end position="271"/>
    </location>
</feature>